<dbReference type="PROSITE" id="PS50240">
    <property type="entry name" value="TRYPSIN_DOM"/>
    <property type="match status" value="1"/>
</dbReference>
<comment type="similarity">
    <text evidence="4">Belongs to the peptidase S1 family. CLIP subfamily.</text>
</comment>
<evidence type="ECO:0000256" key="4">
    <source>
        <dbReference type="ARBA" id="ARBA00024195"/>
    </source>
</evidence>
<dbReference type="Pfam" id="PF00098">
    <property type="entry name" value="zf-CCHC"/>
    <property type="match status" value="1"/>
</dbReference>
<keyword evidence="10" id="KW-1185">Reference proteome</keyword>
<dbReference type="SMART" id="SM00343">
    <property type="entry name" value="ZnF_C2HC"/>
    <property type="match status" value="1"/>
</dbReference>
<dbReference type="InterPro" id="IPR001314">
    <property type="entry name" value="Peptidase_S1A"/>
</dbReference>
<keyword evidence="3" id="KW-0325">Glycoprotein</keyword>
<feature type="region of interest" description="Disordered" evidence="6">
    <location>
        <begin position="242"/>
        <end position="285"/>
    </location>
</feature>
<keyword evidence="5" id="KW-0862">Zinc</keyword>
<dbReference type="InterPro" id="IPR009003">
    <property type="entry name" value="Peptidase_S1_PA"/>
</dbReference>
<evidence type="ECO:0000259" key="8">
    <source>
        <dbReference type="PROSITE" id="PS50240"/>
    </source>
</evidence>
<dbReference type="InterPro" id="IPR043504">
    <property type="entry name" value="Peptidase_S1_PA_chymotrypsin"/>
</dbReference>
<dbReference type="PANTHER" id="PTHR24258:SF136">
    <property type="entry name" value="GH06673P-RELATED"/>
    <property type="match status" value="1"/>
</dbReference>
<dbReference type="PRINTS" id="PR00722">
    <property type="entry name" value="CHYMOTRYPSIN"/>
</dbReference>
<sequence>MAPHCGAAHKRGDQCSFSALLGYGKEFSEAPYNCGGSLISDRFVLTAAHCQYSTGLGYVTFAVFGTLSSKQVPRIENVYDVKTIIKHPRYRPPEKYNDIALLEMDRQVKFDYWVLPACLHVGDPVDDSRAYATGWGILGPRRKRATILQNIPLWKIPDDICGRKFAHRRHLPNGIDVASQMCFGDDGTPRDTCELGYVCLTDRSGLCYRCGEPGHKAAACAAPTKCAICAELSASETMHGVVNTSPSRARGEAWTHRAGTSAGLRKNKDSRGPARRCEMTAKGRA</sequence>
<keyword evidence="5" id="KW-0863">Zinc-finger</keyword>
<keyword evidence="2" id="KW-1015">Disulfide bond</keyword>
<feature type="domain" description="Peptidase S1" evidence="8">
    <location>
        <begin position="34"/>
        <end position="260"/>
    </location>
</feature>
<dbReference type="InterPro" id="IPR001254">
    <property type="entry name" value="Trypsin_dom"/>
</dbReference>
<gene>
    <name evidence="9" type="ORF">CINC_LOCUS8707</name>
</gene>
<dbReference type="SUPFAM" id="SSF50494">
    <property type="entry name" value="Trypsin-like serine proteases"/>
    <property type="match status" value="1"/>
</dbReference>
<evidence type="ECO:0000259" key="7">
    <source>
        <dbReference type="PROSITE" id="PS50158"/>
    </source>
</evidence>
<dbReference type="InterPro" id="IPR001878">
    <property type="entry name" value="Znf_CCHC"/>
</dbReference>
<dbReference type="SUPFAM" id="SSF57756">
    <property type="entry name" value="Retrovirus zinc finger-like domains"/>
    <property type="match status" value="1"/>
</dbReference>
<dbReference type="Proteomes" id="UP001154114">
    <property type="component" value="Chromosome 28"/>
</dbReference>
<dbReference type="Gene3D" id="4.10.60.10">
    <property type="entry name" value="Zinc finger, CCHC-type"/>
    <property type="match status" value="1"/>
</dbReference>
<evidence type="ECO:0000256" key="2">
    <source>
        <dbReference type="ARBA" id="ARBA00023157"/>
    </source>
</evidence>
<dbReference type="PANTHER" id="PTHR24258">
    <property type="entry name" value="SERINE PROTEASE-RELATED"/>
    <property type="match status" value="1"/>
</dbReference>
<evidence type="ECO:0000256" key="1">
    <source>
        <dbReference type="ARBA" id="ARBA00022729"/>
    </source>
</evidence>
<dbReference type="InterPro" id="IPR018114">
    <property type="entry name" value="TRYPSIN_HIS"/>
</dbReference>
<dbReference type="GO" id="GO:0008270">
    <property type="term" value="F:zinc ion binding"/>
    <property type="evidence" value="ECO:0007669"/>
    <property type="project" value="UniProtKB-KW"/>
</dbReference>
<keyword evidence="1" id="KW-0732">Signal</keyword>
<dbReference type="OrthoDB" id="6339452at2759"/>
<evidence type="ECO:0000256" key="3">
    <source>
        <dbReference type="ARBA" id="ARBA00023180"/>
    </source>
</evidence>
<evidence type="ECO:0000313" key="10">
    <source>
        <dbReference type="Proteomes" id="UP001154114"/>
    </source>
</evidence>
<evidence type="ECO:0000256" key="6">
    <source>
        <dbReference type="SAM" id="MobiDB-lite"/>
    </source>
</evidence>
<dbReference type="AlphaFoldDB" id="A0A9N8KWU4"/>
<keyword evidence="5" id="KW-0479">Metal-binding</keyword>
<feature type="compositionally biased region" description="Basic and acidic residues" evidence="6">
    <location>
        <begin position="266"/>
        <end position="285"/>
    </location>
</feature>
<organism evidence="9 10">
    <name type="scientific">Chrysodeixis includens</name>
    <name type="common">Soybean looper</name>
    <name type="synonym">Pseudoplusia includens</name>
    <dbReference type="NCBI Taxonomy" id="689277"/>
    <lineage>
        <taxon>Eukaryota</taxon>
        <taxon>Metazoa</taxon>
        <taxon>Ecdysozoa</taxon>
        <taxon>Arthropoda</taxon>
        <taxon>Hexapoda</taxon>
        <taxon>Insecta</taxon>
        <taxon>Pterygota</taxon>
        <taxon>Neoptera</taxon>
        <taxon>Endopterygota</taxon>
        <taxon>Lepidoptera</taxon>
        <taxon>Glossata</taxon>
        <taxon>Ditrysia</taxon>
        <taxon>Noctuoidea</taxon>
        <taxon>Noctuidae</taxon>
        <taxon>Plusiinae</taxon>
        <taxon>Chrysodeixis</taxon>
    </lineage>
</organism>
<dbReference type="SMART" id="SM00020">
    <property type="entry name" value="Tryp_SPc"/>
    <property type="match status" value="1"/>
</dbReference>
<dbReference type="CDD" id="cd00190">
    <property type="entry name" value="Tryp_SPc"/>
    <property type="match status" value="1"/>
</dbReference>
<feature type="domain" description="CCHC-type" evidence="7">
    <location>
        <begin position="207"/>
        <end position="220"/>
    </location>
</feature>
<dbReference type="GO" id="GO:0004252">
    <property type="term" value="F:serine-type endopeptidase activity"/>
    <property type="evidence" value="ECO:0007669"/>
    <property type="project" value="InterPro"/>
</dbReference>
<reference evidence="9" key="1">
    <citation type="submission" date="2021-12" db="EMBL/GenBank/DDBJ databases">
        <authorList>
            <person name="King R."/>
        </authorList>
    </citation>
    <scope>NUCLEOTIDE SEQUENCE</scope>
</reference>
<evidence type="ECO:0000256" key="5">
    <source>
        <dbReference type="PROSITE-ProRule" id="PRU00047"/>
    </source>
</evidence>
<dbReference type="Pfam" id="PF00089">
    <property type="entry name" value="Trypsin"/>
    <property type="match status" value="1"/>
</dbReference>
<dbReference type="GO" id="GO:0006508">
    <property type="term" value="P:proteolysis"/>
    <property type="evidence" value="ECO:0007669"/>
    <property type="project" value="InterPro"/>
</dbReference>
<dbReference type="GO" id="GO:0003676">
    <property type="term" value="F:nucleic acid binding"/>
    <property type="evidence" value="ECO:0007669"/>
    <property type="project" value="InterPro"/>
</dbReference>
<dbReference type="EMBL" id="LR824031">
    <property type="protein sequence ID" value="CAD0206414.1"/>
    <property type="molecule type" value="Genomic_DNA"/>
</dbReference>
<evidence type="ECO:0000313" key="9">
    <source>
        <dbReference type="EMBL" id="CAD0206414.1"/>
    </source>
</evidence>
<dbReference type="PROSITE" id="PS00134">
    <property type="entry name" value="TRYPSIN_HIS"/>
    <property type="match status" value="1"/>
</dbReference>
<dbReference type="PROSITE" id="PS50158">
    <property type="entry name" value="ZF_CCHC"/>
    <property type="match status" value="1"/>
</dbReference>
<dbReference type="InterPro" id="IPR036875">
    <property type="entry name" value="Znf_CCHC_sf"/>
</dbReference>
<accession>A0A9N8KWU4</accession>
<dbReference type="Gene3D" id="2.40.10.10">
    <property type="entry name" value="Trypsin-like serine proteases"/>
    <property type="match status" value="2"/>
</dbReference>
<name>A0A9N8KWU4_CHRIL</name>
<protein>
    <submittedName>
        <fullName evidence="9">Uncharacterized protein</fullName>
    </submittedName>
</protein>
<proteinExistence type="inferred from homology"/>
<dbReference type="FunFam" id="2.40.10.10:FF:000028">
    <property type="entry name" value="Serine protease easter"/>
    <property type="match status" value="1"/>
</dbReference>